<feature type="transmembrane region" description="Helical" evidence="7">
    <location>
        <begin position="47"/>
        <end position="66"/>
    </location>
</feature>
<evidence type="ECO:0000256" key="1">
    <source>
        <dbReference type="ARBA" id="ARBA00004651"/>
    </source>
</evidence>
<protein>
    <submittedName>
        <fullName evidence="8">Type III secretion system inner membrane R protein</fullName>
    </submittedName>
</protein>
<keyword evidence="6 7" id="KW-0472">Membrane</keyword>
<keyword evidence="5 7" id="KW-1133">Transmembrane helix</keyword>
<accession>A0A0D6B7C8</accession>
<evidence type="ECO:0000256" key="4">
    <source>
        <dbReference type="ARBA" id="ARBA00022692"/>
    </source>
</evidence>
<evidence type="ECO:0000313" key="9">
    <source>
        <dbReference type="Proteomes" id="UP000064912"/>
    </source>
</evidence>
<gene>
    <name evidence="8" type="ORF">NHU_03573</name>
</gene>
<dbReference type="PANTHER" id="PTHR30065">
    <property type="entry name" value="FLAGELLAR BIOSYNTHETIC PROTEIN FLIR"/>
    <property type="match status" value="1"/>
</dbReference>
<keyword evidence="4 7" id="KW-0812">Transmembrane</keyword>
<feature type="transmembrane region" description="Helical" evidence="7">
    <location>
        <begin position="211"/>
        <end position="233"/>
    </location>
</feature>
<dbReference type="PANTHER" id="PTHR30065:SF8">
    <property type="entry name" value="FLAGELLAR BIOSYNTHETIC PROTEIN FLIR"/>
    <property type="match status" value="1"/>
</dbReference>
<dbReference type="GO" id="GO:0006605">
    <property type="term" value="P:protein targeting"/>
    <property type="evidence" value="ECO:0007669"/>
    <property type="project" value="InterPro"/>
</dbReference>
<evidence type="ECO:0000256" key="7">
    <source>
        <dbReference type="SAM" id="Phobius"/>
    </source>
</evidence>
<feature type="transmembrane region" description="Helical" evidence="7">
    <location>
        <begin position="72"/>
        <end position="94"/>
    </location>
</feature>
<dbReference type="InterPro" id="IPR002010">
    <property type="entry name" value="T3SS_IM_R"/>
</dbReference>
<dbReference type="GO" id="GO:0005886">
    <property type="term" value="C:plasma membrane"/>
    <property type="evidence" value="ECO:0007669"/>
    <property type="project" value="UniProtKB-SubCell"/>
</dbReference>
<feature type="transmembrane region" description="Helical" evidence="7">
    <location>
        <begin position="128"/>
        <end position="147"/>
    </location>
</feature>
<dbReference type="Proteomes" id="UP000064912">
    <property type="component" value="Chromosome"/>
</dbReference>
<evidence type="ECO:0000256" key="3">
    <source>
        <dbReference type="ARBA" id="ARBA00022475"/>
    </source>
</evidence>
<sequence length="256" mass="26446">MTLELAPALEIWRPLAWAGFLVFLRVGAIMAMLPAFGERAVPIRVRLGLALAFTAVVSPAVSPGLIETPPSLALAFATETVIGLALGLVLRLMILALQMAGEIAAQATSLSQILGAASMDPQPAMGRLMLMAGLALAVMSGLHVRAAEAMILSYDLLPAGRFPDAGDLADWGVGGIAKGFALAATLAMPFVIASLIYNVALGVINKAMPQLMVAFVGAPAITAGGLVILFLSLPPMLTFWQDRLLTIFAAPFGAGG</sequence>
<feature type="transmembrane region" description="Helical" evidence="7">
    <location>
        <begin position="180"/>
        <end position="204"/>
    </location>
</feature>
<dbReference type="PATRIC" id="fig|35806.4.peg.3669"/>
<comment type="subcellular location">
    <subcellularLocation>
        <location evidence="1">Cell membrane</location>
        <topology evidence="1">Multi-pass membrane protein</topology>
    </subcellularLocation>
</comment>
<proteinExistence type="inferred from homology"/>
<dbReference type="EMBL" id="AP014800">
    <property type="protein sequence ID" value="BAQ70705.1"/>
    <property type="molecule type" value="Genomic_DNA"/>
</dbReference>
<dbReference type="AlphaFoldDB" id="A0A0D6B7C8"/>
<feature type="transmembrane region" description="Helical" evidence="7">
    <location>
        <begin position="15"/>
        <end position="35"/>
    </location>
</feature>
<evidence type="ECO:0000256" key="2">
    <source>
        <dbReference type="ARBA" id="ARBA00009772"/>
    </source>
</evidence>
<evidence type="ECO:0000313" key="8">
    <source>
        <dbReference type="EMBL" id="BAQ70705.1"/>
    </source>
</evidence>
<name>A0A0D6B7C8_RHOSU</name>
<comment type="similarity">
    <text evidence="2">Belongs to the FliR/MopE/SpaR family.</text>
</comment>
<evidence type="ECO:0000256" key="5">
    <source>
        <dbReference type="ARBA" id="ARBA00022989"/>
    </source>
</evidence>
<dbReference type="Pfam" id="PF01311">
    <property type="entry name" value="Bac_export_1"/>
    <property type="match status" value="1"/>
</dbReference>
<organism evidence="8 9">
    <name type="scientific">Rhodovulum sulfidophilum</name>
    <name type="common">Rhodobacter sulfidophilus</name>
    <dbReference type="NCBI Taxonomy" id="35806"/>
    <lineage>
        <taxon>Bacteria</taxon>
        <taxon>Pseudomonadati</taxon>
        <taxon>Pseudomonadota</taxon>
        <taxon>Alphaproteobacteria</taxon>
        <taxon>Rhodobacterales</taxon>
        <taxon>Paracoccaceae</taxon>
        <taxon>Rhodovulum</taxon>
    </lineage>
</organism>
<dbReference type="KEGG" id="rsu:NHU_03573"/>
<reference evidence="8 9" key="1">
    <citation type="submission" date="2015-02" db="EMBL/GenBank/DDBJ databases">
        <title>Genome sequene of Rhodovulum sulfidophilum DSM 2351.</title>
        <authorList>
            <person name="Nagao N."/>
        </authorList>
    </citation>
    <scope>NUCLEOTIDE SEQUENCE [LARGE SCALE GENOMIC DNA]</scope>
    <source>
        <strain evidence="8 9">DSM 2351</strain>
    </source>
</reference>
<dbReference type="PRINTS" id="PR00953">
    <property type="entry name" value="TYPE3IMRPROT"/>
</dbReference>
<dbReference type="eggNOG" id="COG1684">
    <property type="taxonomic scope" value="Bacteria"/>
</dbReference>
<evidence type="ECO:0000256" key="6">
    <source>
        <dbReference type="ARBA" id="ARBA00023136"/>
    </source>
</evidence>
<keyword evidence="3" id="KW-1003">Cell membrane</keyword>